<dbReference type="EMBL" id="CP012748">
    <property type="protein sequence ID" value="ALL70848.1"/>
    <property type="molecule type" value="Genomic_DNA"/>
</dbReference>
<sequence>MFDFFAGIRDVVLRRAVVWLFERLRWHPRFAFALASAFR</sequence>
<name>A0A0P0RPC8_9BURK</name>
<accession>A0A0P0RPC8</accession>
<proteinExistence type="predicted"/>
<geneLocation type="plasmid" evidence="1">
    <name>unnamed</name>
</geneLocation>
<reference evidence="1" key="1">
    <citation type="journal article" date="2014" name="Genome Announc.">
        <title>Draft Genome Sequence of the Haloacid-Degrading Burkholderia caribensis Strain MBA4.</title>
        <authorList>
            <person name="Pan Y."/>
            <person name="Kong K.F."/>
            <person name="Tsang J.S."/>
        </authorList>
    </citation>
    <scope>NUCLEOTIDE SEQUENCE [LARGE SCALE GENOMIC DNA]</scope>
    <source>
        <strain evidence="1">MBA4</strain>
        <plasmid evidence="1">unnamed</plasmid>
    </source>
</reference>
<organism evidence="1">
    <name type="scientific">Paraburkholderia caribensis MBA4</name>
    <dbReference type="NCBI Taxonomy" id="1323664"/>
    <lineage>
        <taxon>Bacteria</taxon>
        <taxon>Pseudomonadati</taxon>
        <taxon>Pseudomonadota</taxon>
        <taxon>Betaproteobacteria</taxon>
        <taxon>Burkholderiales</taxon>
        <taxon>Burkholderiaceae</taxon>
        <taxon>Paraburkholderia</taxon>
    </lineage>
</organism>
<dbReference type="KEGG" id="bcai:K788_0004187"/>
<dbReference type="Proteomes" id="UP000019146">
    <property type="component" value="Plasmid unnamed"/>
</dbReference>
<evidence type="ECO:0000313" key="1">
    <source>
        <dbReference type="EMBL" id="ALL70848.1"/>
    </source>
</evidence>
<dbReference type="AlphaFoldDB" id="A0A0P0RPC8"/>
<reference evidence="1" key="2">
    <citation type="submission" date="2015-09" db="EMBL/GenBank/DDBJ databases">
        <authorList>
            <person name="Jackson K.R."/>
            <person name="Lunt B.L."/>
            <person name="Fisher J.N.B."/>
            <person name="Gardner A.V."/>
            <person name="Bailey M.E."/>
            <person name="Deus L.M."/>
            <person name="Earl A.S."/>
            <person name="Gibby P.D."/>
            <person name="Hartmann K.A."/>
            <person name="Liu J.E."/>
            <person name="Manci A.M."/>
            <person name="Nielsen D.A."/>
            <person name="Solomon M.B."/>
            <person name="Breakwell D.P."/>
            <person name="Burnett S.H."/>
            <person name="Grose J.H."/>
        </authorList>
    </citation>
    <scope>NUCLEOTIDE SEQUENCE</scope>
    <source>
        <strain evidence="1">MBA4</strain>
        <plasmid evidence="1">unnamed</plasmid>
    </source>
</reference>
<gene>
    <name evidence="1" type="ORF">K788_0004187</name>
</gene>
<protein>
    <submittedName>
        <fullName evidence="1">Uncharacterized protein</fullName>
    </submittedName>
</protein>
<keyword evidence="1" id="KW-0614">Plasmid</keyword>